<dbReference type="NCBIfam" id="NF003417">
    <property type="entry name" value="PRK04813.1"/>
    <property type="match status" value="2"/>
</dbReference>
<dbReference type="PROSITE" id="PS00455">
    <property type="entry name" value="AMP_BINDING"/>
    <property type="match status" value="2"/>
</dbReference>
<dbReference type="PANTHER" id="PTHR45527">
    <property type="entry name" value="NONRIBOSOMAL PEPTIDE SYNTHETASE"/>
    <property type="match status" value="1"/>
</dbReference>
<keyword evidence="7" id="KW-0436">Ligase</keyword>
<dbReference type="Pfam" id="PF00668">
    <property type="entry name" value="Condensation"/>
    <property type="match status" value="2"/>
</dbReference>
<evidence type="ECO:0000256" key="2">
    <source>
        <dbReference type="ARBA" id="ARBA00005102"/>
    </source>
</evidence>
<dbReference type="RefSeq" id="WP_165256724.1">
    <property type="nucleotide sequence ID" value="NZ_JAAKZY010000021.1"/>
</dbReference>
<comment type="caution">
    <text evidence="10">The sequence shown here is derived from an EMBL/GenBank/DDBJ whole genome shotgun (WGS) entry which is preliminary data.</text>
</comment>
<dbReference type="InterPro" id="IPR009081">
    <property type="entry name" value="PP-bd_ACP"/>
</dbReference>
<dbReference type="Gene3D" id="1.10.1200.10">
    <property type="entry name" value="ACP-like"/>
    <property type="match status" value="3"/>
</dbReference>
<evidence type="ECO:0000256" key="8">
    <source>
        <dbReference type="ARBA" id="ARBA00033440"/>
    </source>
</evidence>
<dbReference type="GO" id="GO:0005737">
    <property type="term" value="C:cytoplasm"/>
    <property type="evidence" value="ECO:0007669"/>
    <property type="project" value="TreeGrafter"/>
</dbReference>
<dbReference type="Pfam" id="PF00550">
    <property type="entry name" value="PP-binding"/>
    <property type="match status" value="3"/>
</dbReference>
<keyword evidence="6" id="KW-0597">Phosphoprotein</keyword>
<dbReference type="SUPFAM" id="SSF47336">
    <property type="entry name" value="ACP-like"/>
    <property type="match status" value="3"/>
</dbReference>
<evidence type="ECO:0000256" key="6">
    <source>
        <dbReference type="ARBA" id="ARBA00022553"/>
    </source>
</evidence>
<dbReference type="Gene3D" id="3.40.50.12780">
    <property type="entry name" value="N-terminal domain of ligase-like"/>
    <property type="match status" value="2"/>
</dbReference>
<dbReference type="InterPro" id="IPR042099">
    <property type="entry name" value="ANL_N_sf"/>
</dbReference>
<organism evidence="10 11">
    <name type="scientific">Streptomyces scabichelini</name>
    <dbReference type="NCBI Taxonomy" id="2711217"/>
    <lineage>
        <taxon>Bacteria</taxon>
        <taxon>Bacillati</taxon>
        <taxon>Actinomycetota</taxon>
        <taxon>Actinomycetes</taxon>
        <taxon>Kitasatosporales</taxon>
        <taxon>Streptomycetaceae</taxon>
        <taxon>Streptomyces</taxon>
    </lineage>
</organism>
<evidence type="ECO:0000313" key="10">
    <source>
        <dbReference type="EMBL" id="NGO07872.1"/>
    </source>
</evidence>
<dbReference type="GO" id="GO:0043041">
    <property type="term" value="P:amino acid activation for nonribosomal peptide biosynthetic process"/>
    <property type="evidence" value="ECO:0007669"/>
    <property type="project" value="TreeGrafter"/>
</dbReference>
<dbReference type="InterPro" id="IPR025110">
    <property type="entry name" value="AMP-bd_C"/>
</dbReference>
<gene>
    <name evidence="10" type="ORF">G5C60_09455</name>
</gene>
<dbReference type="InterPro" id="IPR000873">
    <property type="entry name" value="AMP-dep_synth/lig_dom"/>
</dbReference>
<dbReference type="GO" id="GO:0000036">
    <property type="term" value="F:acyl carrier activity"/>
    <property type="evidence" value="ECO:0007669"/>
    <property type="project" value="TreeGrafter"/>
</dbReference>
<dbReference type="GO" id="GO:0016874">
    <property type="term" value="F:ligase activity"/>
    <property type="evidence" value="ECO:0007669"/>
    <property type="project" value="UniProtKB-KW"/>
</dbReference>
<dbReference type="PANTHER" id="PTHR45527:SF10">
    <property type="entry name" value="PYOCHELIN SYNTHASE PCHF"/>
    <property type="match status" value="1"/>
</dbReference>
<sequence length="2196" mass="238977">MIEQEIGQTERSLPPQADTIRAEVAAKLGIPATEIGADDDLVGLGLDSLGVMVLATAWQAAGVDITFGDLIEEPTLTAWERLLGRGGATRQAPEEPVQDGTFALAPMQHAYWSSRRPGMPMRTGSHFYFEFDTGPLDVGRLDRAVSALRARHPMLRTCVSEEGSQRVRPDLWGLDEVVDLRGLDADARATRLEKIRAQMSHQTLRIEDGQGVDARLALVDEESCRLFLDIDMIVCDAGSFGIVVGDLARLYAADGIDERPPALRYPDYLRLVEQSDRIRDRDVAYWRDRAESLPTAPALPLSTAPEQLDEVVTVRRHAWLPPEAYARLAELAREHRVTTSMTLATVYADVLAAWSDSPNFLLNLPVLNRLPVHPEVNELVGDFTDLLLLEVRPDPTRPFIDRVRAVQEQYRRDAAHSTYGGTSVLRDLARTAAGLGHRSGVVFTSAMSLGELFDAPARELLGQPVWMSSQTPGVWLDLQLVERDGGLLINWEAAENLFSPGVPAAMLEAFVDRVRQLATVAGAWSQPLPVSLPVGQAVVRERVNATEAPIEPRLLHQPVFAHAARVPDRVAVRVGDTGRVLTYGELAGEAMAIAGCLRVRGMREGDPVAVSVPKGPDQITAVLGVLAAGGCYVPIGVDQPPARRNRILATAGAGHALVTGDYEAGEWPAEVQVIDLFNAAAHPPLKVPAEPSPDELAYVIFTSGSTGEPKGVEITHAAAANTIDALNDRYGIGSEDRVLAVSALDFDLSVYDIFGLLAAGGQVVSITEDIRREAAAWARLVRQHDITVWNTVPTLLEMLLIAAEDRHRLPSLKVAMVSGDWVGLDLMDRLRAVAPTARLVAMGGATEAAIWSNVFDVDRIDPAWVSIPYGHPLPNQRYRVVDPYGRDRPDWVPGELWIGGTGVARGYRGDPQRTAASFPTTDDGRRWYRTGDQGRYHPDGSLEFLGRTDHQVKVRGHRIELGEIETRMRELPGVSHAVAWVDAAGTGKRLVAAVAGTGLEADGVRAQLAAAVPGYMVPEHIQLLDAMPLTPNGKIDRAKVQTDLAEQLAAHTEAGATAATELTGVEATLAAVWAELFGSPSLTSESNFFHLGGDSLLATRMLADLRRKGLSGSLGDLFSSPTVAGFAGRLAPLDGSGDETGVIEVDLERRHDPFALTDVQRAYWLGRHPDFALGGVGSYWYWEFEADSVDLMRLEDAWNRVIERHEMMRAVLDDNGSQRILPTVPRFRLAVRTTTRADHDEAVAELRRMDSQILDVTSWPLFDVRAVQCDDGRTVIGVGFDYIVLDALSIVTVLSEVSARYTDPGTELPELELSFRDYLRATKVDDAVRRRDEDYWLRTIDELPPPPVLPLQVEPEQVGKPRFARREFRIEPDQWQQLRRRTAEHGLTISTVVATAFAEVLAAWSADPALTLTLTVFDRQNLHPEVNEVVGDFTSLMLLGHTSTPDEPWAQTVRRVQGQVWEGMEHNGVSATWVLQQLAQRQGAAQMLMPVVFTSTLGVAGAFPDLELSFGTQTRGLSQTPQVTLDCQVIEQGGGLNVNWDYVEGLFSPGVIEAASDAMRSLLESLADHDWNEAPLPVLVPVDQAAVRERVNATDVPIEPRLLHQPVFAHAVRVPDRVAVRAGGTGRVLTYGELAGQALAIAGCLRARGVREGDPVAVSVPKGPDQITAVLGVLAAGGCYVPIGVDQPAARRNRILATAGAGHVLVTGDHDPGQWPAEVELIDLLDAAAHPPLKVPAQPSPDELAYVIFTSGSTGEPKGVEITHAAAANTIDALNDRYVIGAKDRVLAVSALDFDLSVYDIFGLLAVGGQVVTITEDIRREAAAWARLVRQHDITVWNTVPTLLDMLLIAAEGRHRLPSLKVAMVSGDWVGLDLMDRLNAIAPHARLVAMGGATEAAIWSNVFDVDRIDPAWVSIPYGHPLPNQRYRVVDPYGRDRPDWVPGELWIGGAGVARGYRGDPQRTAASFPTTDDGRRWYRTGDQGRYHPDGSLEFLGRTDHQVKVRGHRIELGEIETRMRELPGVSHAVAWVDAAGTGKRLVAAVAGTGLEADGVRAQLAAAVPGYMVPEHIQLLDAMPLTPNGKIDRAALARASTAAVEPARIRHAPQGTTECAVAEIWQDVLEVTEISRDAGFFELGGDSLTAMHVAQRLARRFAVELTLRQLFDHPTLTQVAALIDELTRVTDDLDAPVRLEEGVL</sequence>
<dbReference type="FunFam" id="3.40.50.12780:FF:000012">
    <property type="entry name" value="Non-ribosomal peptide synthetase"/>
    <property type="match status" value="2"/>
</dbReference>
<dbReference type="InterPro" id="IPR001242">
    <property type="entry name" value="Condensation_dom"/>
</dbReference>
<comment type="pathway">
    <text evidence="2">Siderophore biosynthesis; mycobactin biosynthesis.</text>
</comment>
<dbReference type="Proteomes" id="UP000472335">
    <property type="component" value="Unassembled WGS sequence"/>
</dbReference>
<dbReference type="EMBL" id="JAAKZY010000021">
    <property type="protein sequence ID" value="NGO07872.1"/>
    <property type="molecule type" value="Genomic_DNA"/>
</dbReference>
<dbReference type="InterPro" id="IPR023213">
    <property type="entry name" value="CAT-like_dom_sf"/>
</dbReference>
<evidence type="ECO:0000259" key="9">
    <source>
        <dbReference type="PROSITE" id="PS50075"/>
    </source>
</evidence>
<dbReference type="Gene3D" id="3.30.300.30">
    <property type="match status" value="2"/>
</dbReference>
<dbReference type="SUPFAM" id="SSF56801">
    <property type="entry name" value="Acetyl-CoA synthetase-like"/>
    <property type="match status" value="2"/>
</dbReference>
<dbReference type="Pfam" id="PF00501">
    <property type="entry name" value="AMP-binding"/>
    <property type="match status" value="2"/>
</dbReference>
<evidence type="ECO:0000256" key="7">
    <source>
        <dbReference type="ARBA" id="ARBA00022598"/>
    </source>
</evidence>
<dbReference type="Gene3D" id="3.30.559.10">
    <property type="entry name" value="Chloramphenicol acetyltransferase-like domain"/>
    <property type="match status" value="2"/>
</dbReference>
<dbReference type="Gene3D" id="3.30.559.30">
    <property type="entry name" value="Nonribosomal peptide synthetase, condensation domain"/>
    <property type="match status" value="2"/>
</dbReference>
<dbReference type="FunFam" id="3.30.559.10:FF:000023">
    <property type="entry name" value="Non-ribosomal peptide synthetase"/>
    <property type="match status" value="1"/>
</dbReference>
<dbReference type="InterPro" id="IPR020845">
    <property type="entry name" value="AMP-binding_CS"/>
</dbReference>
<dbReference type="InterPro" id="IPR045851">
    <property type="entry name" value="AMP-bd_C_sf"/>
</dbReference>
<dbReference type="InterPro" id="IPR036736">
    <property type="entry name" value="ACP-like_sf"/>
</dbReference>
<dbReference type="Pfam" id="PF13193">
    <property type="entry name" value="AMP-binding_C"/>
    <property type="match status" value="2"/>
</dbReference>
<name>A0A6G4V1E6_9ACTN</name>
<dbReference type="PROSITE" id="PS50075">
    <property type="entry name" value="CARRIER"/>
    <property type="match status" value="3"/>
</dbReference>
<evidence type="ECO:0000256" key="1">
    <source>
        <dbReference type="ARBA" id="ARBA00001957"/>
    </source>
</evidence>
<dbReference type="GO" id="GO:0017000">
    <property type="term" value="P:antibiotic biosynthetic process"/>
    <property type="evidence" value="ECO:0007669"/>
    <property type="project" value="UniProtKB-ARBA"/>
</dbReference>
<dbReference type="NCBIfam" id="TIGR01733">
    <property type="entry name" value="AA-adenyl-dom"/>
    <property type="match status" value="2"/>
</dbReference>
<dbReference type="InterPro" id="IPR057737">
    <property type="entry name" value="Condensation_MtbB-like"/>
</dbReference>
<dbReference type="SUPFAM" id="SSF52777">
    <property type="entry name" value="CoA-dependent acyltransferases"/>
    <property type="match status" value="4"/>
</dbReference>
<dbReference type="GO" id="GO:0044550">
    <property type="term" value="P:secondary metabolite biosynthetic process"/>
    <property type="evidence" value="ECO:0007669"/>
    <property type="project" value="TreeGrafter"/>
</dbReference>
<evidence type="ECO:0000313" key="11">
    <source>
        <dbReference type="Proteomes" id="UP000472335"/>
    </source>
</evidence>
<dbReference type="PROSITE" id="PS00012">
    <property type="entry name" value="PHOSPHOPANTETHEINE"/>
    <property type="match status" value="2"/>
</dbReference>
<dbReference type="InterPro" id="IPR020806">
    <property type="entry name" value="PKS_PP-bd"/>
</dbReference>
<proteinExistence type="inferred from homology"/>
<keyword evidence="11" id="KW-1185">Reference proteome</keyword>
<reference evidence="10 11" key="1">
    <citation type="submission" date="2020-02" db="EMBL/GenBank/DDBJ databases">
        <title>Whole-genome analyses of novel actinobacteria.</title>
        <authorList>
            <person name="Sahin N."/>
            <person name="Gencbay T."/>
        </authorList>
    </citation>
    <scope>NUCLEOTIDE SEQUENCE [LARGE SCALE GENOMIC DNA]</scope>
    <source>
        <strain evidence="10 11">HC44</strain>
    </source>
</reference>
<dbReference type="CDD" id="cd19535">
    <property type="entry name" value="Cyc_NRPS"/>
    <property type="match status" value="2"/>
</dbReference>
<dbReference type="SMART" id="SM01294">
    <property type="entry name" value="PKS_PP_betabranch"/>
    <property type="match status" value="1"/>
</dbReference>
<dbReference type="FunFam" id="1.10.1200.10:FF:000005">
    <property type="entry name" value="Nonribosomal peptide synthetase 1"/>
    <property type="match status" value="1"/>
</dbReference>
<comment type="similarity">
    <text evidence="3">Belongs to the ATP-dependent AMP-binding enzyme family. MbtB subfamily.</text>
</comment>
<feature type="domain" description="Carrier" evidence="9">
    <location>
        <begin position="11"/>
        <end position="87"/>
    </location>
</feature>
<dbReference type="FunFam" id="3.30.559.30:FF:000006">
    <property type="entry name" value="Yersiniabactin polyketide/non-ribosomal peptide synthetase"/>
    <property type="match status" value="2"/>
</dbReference>
<protein>
    <recommendedName>
        <fullName evidence="4">Phenyloxazoline synthase MbtB</fullName>
    </recommendedName>
    <alternativeName>
        <fullName evidence="8">Mycobactin synthetase protein B</fullName>
    </alternativeName>
</protein>
<evidence type="ECO:0000256" key="3">
    <source>
        <dbReference type="ARBA" id="ARBA00007380"/>
    </source>
</evidence>
<accession>A0A6G4V1E6</accession>
<keyword evidence="5" id="KW-0596">Phosphopantetheine</keyword>
<dbReference type="CDD" id="cd12114">
    <property type="entry name" value="A_NRPS_TlmIV_like"/>
    <property type="match status" value="2"/>
</dbReference>
<feature type="domain" description="Carrier" evidence="9">
    <location>
        <begin position="2104"/>
        <end position="2179"/>
    </location>
</feature>
<evidence type="ECO:0000256" key="4">
    <source>
        <dbReference type="ARBA" id="ARBA00016743"/>
    </source>
</evidence>
<dbReference type="InterPro" id="IPR006162">
    <property type="entry name" value="Ppantetheine_attach_site"/>
</dbReference>
<dbReference type="SMART" id="SM00823">
    <property type="entry name" value="PKS_PP"/>
    <property type="match status" value="3"/>
</dbReference>
<evidence type="ECO:0000256" key="5">
    <source>
        <dbReference type="ARBA" id="ARBA00022450"/>
    </source>
</evidence>
<comment type="cofactor">
    <cofactor evidence="1">
        <name>pantetheine 4'-phosphate</name>
        <dbReference type="ChEBI" id="CHEBI:47942"/>
    </cofactor>
</comment>
<dbReference type="GO" id="GO:0031177">
    <property type="term" value="F:phosphopantetheine binding"/>
    <property type="evidence" value="ECO:0007669"/>
    <property type="project" value="InterPro"/>
</dbReference>
<dbReference type="InterPro" id="IPR010071">
    <property type="entry name" value="AA_adenyl_dom"/>
</dbReference>
<feature type="domain" description="Carrier" evidence="9">
    <location>
        <begin position="1060"/>
        <end position="1134"/>
    </location>
</feature>